<name>A0A5B7JH34_PORTR</name>
<gene>
    <name evidence="2" type="ORF">E2C01_087378</name>
</gene>
<dbReference type="EMBL" id="VSRR010090757">
    <property type="protein sequence ID" value="MPC92298.1"/>
    <property type="molecule type" value="Genomic_DNA"/>
</dbReference>
<feature type="compositionally biased region" description="Basic and acidic residues" evidence="1">
    <location>
        <begin position="12"/>
        <end position="22"/>
    </location>
</feature>
<dbReference type="AlphaFoldDB" id="A0A5B7JH34"/>
<keyword evidence="3" id="KW-1185">Reference proteome</keyword>
<accession>A0A5B7JH34</accession>
<dbReference type="Proteomes" id="UP000324222">
    <property type="component" value="Unassembled WGS sequence"/>
</dbReference>
<reference evidence="2 3" key="1">
    <citation type="submission" date="2019-05" db="EMBL/GenBank/DDBJ databases">
        <title>Another draft genome of Portunus trituberculatus and its Hox gene families provides insights of decapod evolution.</title>
        <authorList>
            <person name="Jeong J.-H."/>
            <person name="Song I."/>
            <person name="Kim S."/>
            <person name="Choi T."/>
            <person name="Kim D."/>
            <person name="Ryu S."/>
            <person name="Kim W."/>
        </authorList>
    </citation>
    <scope>NUCLEOTIDE SEQUENCE [LARGE SCALE GENOMIC DNA]</scope>
    <source>
        <tissue evidence="2">Muscle</tissue>
    </source>
</reference>
<comment type="caution">
    <text evidence="2">The sequence shown here is derived from an EMBL/GenBank/DDBJ whole genome shotgun (WGS) entry which is preliminary data.</text>
</comment>
<evidence type="ECO:0000313" key="2">
    <source>
        <dbReference type="EMBL" id="MPC92298.1"/>
    </source>
</evidence>
<evidence type="ECO:0000256" key="1">
    <source>
        <dbReference type="SAM" id="MobiDB-lite"/>
    </source>
</evidence>
<feature type="region of interest" description="Disordered" evidence="1">
    <location>
        <begin position="1"/>
        <end position="22"/>
    </location>
</feature>
<proteinExistence type="predicted"/>
<organism evidence="2 3">
    <name type="scientific">Portunus trituberculatus</name>
    <name type="common">Swimming crab</name>
    <name type="synonym">Neptunus trituberculatus</name>
    <dbReference type="NCBI Taxonomy" id="210409"/>
    <lineage>
        <taxon>Eukaryota</taxon>
        <taxon>Metazoa</taxon>
        <taxon>Ecdysozoa</taxon>
        <taxon>Arthropoda</taxon>
        <taxon>Crustacea</taxon>
        <taxon>Multicrustacea</taxon>
        <taxon>Malacostraca</taxon>
        <taxon>Eumalacostraca</taxon>
        <taxon>Eucarida</taxon>
        <taxon>Decapoda</taxon>
        <taxon>Pleocyemata</taxon>
        <taxon>Brachyura</taxon>
        <taxon>Eubrachyura</taxon>
        <taxon>Portunoidea</taxon>
        <taxon>Portunidae</taxon>
        <taxon>Portuninae</taxon>
        <taxon>Portunus</taxon>
    </lineage>
</organism>
<protein>
    <submittedName>
        <fullName evidence="2">Uncharacterized protein</fullName>
    </submittedName>
</protein>
<sequence>MYLQLKPFETSGEGRKTGSDYGVRGETRRVWQRDGTVAPMVVDDHNDVSAEALHGTWVTSNVRCGPQRTP</sequence>
<evidence type="ECO:0000313" key="3">
    <source>
        <dbReference type="Proteomes" id="UP000324222"/>
    </source>
</evidence>